<name>C8ZH65_YEAS8</name>
<protein>
    <submittedName>
        <fullName evidence="1">EC1118_1O4_5534p</fullName>
    </submittedName>
</protein>
<organism evidence="1 2">
    <name type="scientific">Saccharomyces cerevisiae (strain Lalvin EC1118 / Prise de mousse)</name>
    <name type="common">Baker's yeast</name>
    <dbReference type="NCBI Taxonomy" id="643680"/>
    <lineage>
        <taxon>Eukaryota</taxon>
        <taxon>Fungi</taxon>
        <taxon>Dikarya</taxon>
        <taxon>Ascomycota</taxon>
        <taxon>Saccharomycotina</taxon>
        <taxon>Saccharomycetes</taxon>
        <taxon>Saccharomycetales</taxon>
        <taxon>Saccharomycetaceae</taxon>
        <taxon>Saccharomyces</taxon>
    </lineage>
</organism>
<accession>C8ZH65</accession>
<evidence type="ECO:0000313" key="1">
    <source>
        <dbReference type="EMBL" id="CAY86594.1"/>
    </source>
</evidence>
<proteinExistence type="predicted"/>
<evidence type="ECO:0000313" key="2">
    <source>
        <dbReference type="Proteomes" id="UP000000286"/>
    </source>
</evidence>
<dbReference type="HOGENOM" id="CLU_3359966_0_0_1"/>
<sequence>MHAHFDRKILNFKPVTVNVIRYCLQFSFKAVTFLLI</sequence>
<dbReference type="EMBL" id="FN394216">
    <property type="protein sequence ID" value="CAY86594.1"/>
    <property type="molecule type" value="Genomic_DNA"/>
</dbReference>
<reference evidence="1 2" key="1">
    <citation type="journal article" date="2009" name="Proc. Natl. Acad. Sci. U.S.A.">
        <title>Eukaryote-to-eukaryote gene transfer events revealed by the genome sequence of the wine yeast Saccharomyces cerevisiae EC1118.</title>
        <authorList>
            <person name="Novo M."/>
            <person name="Bigey F."/>
            <person name="Beyne E."/>
            <person name="Galeote V."/>
            <person name="Gavory F."/>
            <person name="Mallet S."/>
            <person name="Cambot B."/>
            <person name="Legras J.L."/>
            <person name="Wincker P."/>
            <person name="Casaregola S."/>
            <person name="Dequin S."/>
        </authorList>
    </citation>
    <scope>NUCLEOTIDE SEQUENCE [LARGE SCALE GENOMIC DNA]</scope>
    <source>
        <strain evidence="2">Lalvin EC1118 / Prise de mousse</strain>
    </source>
</reference>
<dbReference type="AlphaFoldDB" id="C8ZH65"/>
<dbReference type="Proteomes" id="UP000000286">
    <property type="component" value="Chromosome XV"/>
</dbReference>
<gene>
    <name evidence="1" type="ORF">EC1118_1O4_5534g</name>
</gene>